<dbReference type="PANTHER" id="PTHR13627:SF34">
    <property type="entry name" value="RIBITOL-5-PHOSPHATE TRANSFERASE"/>
    <property type="match status" value="1"/>
</dbReference>
<dbReference type="EMBL" id="GBGP01000018">
    <property type="protein sequence ID" value="JAC85165.1"/>
    <property type="molecule type" value="mRNA"/>
</dbReference>
<dbReference type="InterPro" id="IPR052613">
    <property type="entry name" value="LicD_transferase"/>
</dbReference>
<protein>
    <submittedName>
        <fullName evidence="2">Putative cnidarian restricted secreted protein</fullName>
    </submittedName>
</protein>
<keyword evidence="1" id="KW-1133">Transmembrane helix</keyword>
<accession>A0A069DMT8</accession>
<proteinExistence type="evidence at transcript level"/>
<name>A0A069DMT8_9CNID</name>
<dbReference type="PANTHER" id="PTHR13627">
    <property type="entry name" value="FUKUTIN RELATED PROTEIN"/>
    <property type="match status" value="1"/>
</dbReference>
<feature type="non-terminal residue" evidence="2">
    <location>
        <position position="1"/>
    </location>
</feature>
<evidence type="ECO:0000256" key="1">
    <source>
        <dbReference type="SAM" id="Phobius"/>
    </source>
</evidence>
<organism evidence="2">
    <name type="scientific">Clytia hemisphaerica</name>
    <dbReference type="NCBI Taxonomy" id="252671"/>
    <lineage>
        <taxon>Eukaryota</taxon>
        <taxon>Metazoa</taxon>
        <taxon>Cnidaria</taxon>
        <taxon>Hydrozoa</taxon>
        <taxon>Hydroidolina</taxon>
        <taxon>Leptothecata</taxon>
        <taxon>Obeliida</taxon>
        <taxon>Clytiidae</taxon>
        <taxon>Clytia</taxon>
    </lineage>
</organism>
<keyword evidence="1" id="KW-0812">Transmembrane</keyword>
<reference evidence="2" key="1">
    <citation type="journal article" date="2014" name="PLoS Genet.">
        <title>Differential Responses to Wnt and PCP Disruption Predict Expression and Developmental Function of Conserved and Novel Genes in a Cnidarian.</title>
        <authorList>
            <person name="Lapebie P."/>
            <person name="Ruggiero A."/>
            <person name="Barreau C."/>
            <person name="Chevalier S."/>
            <person name="Chang P."/>
            <person name="Dru P."/>
            <person name="Houliston E."/>
            <person name="Momose T."/>
        </authorList>
    </citation>
    <scope>NUCLEOTIDE SEQUENCE</scope>
</reference>
<dbReference type="AlphaFoldDB" id="A0A069DMT8"/>
<sequence>QIKISQQNLGEEVMKNLANIIFKYDRNRILFGCIGLLCMLVVTVMFKQYATLMTNSPINRTSEPNLRRNQYMYNKNMEKFHEMDSHSIQLALQQISRAQRFERRHNFSETLSKLSQRLINLHCGNPAGKNPRQRTTIILNAVNEIKNLQYLLYEIEKFPKWTKSSKILLGLTQKSAMKHRTKILTLTQKLPGFKLSILPSSSDIGSTLKSLLDQSRTKYVLLTKSLRKLDKDFILETFLRPLMQRTADVVTGSLVSPTGEWEPGCYQSKLIWSQYKTQHGSDTVDDRGWTFCDQIDGPFAMNRKLLRRLLDTPNDLLYNEIMYTLKNEKKIIKSHLPSSFHVEDSGNFHYKLERPQWKQFILRNQITEVITTTRDQNKHFEFDYKEAKSECRRWRQTKNMLRPRACMRDLHFMLLNSYRIFDKHGYEYQTDDGSCVAGTKLQDTLPWDHDHDMAFRTQNFSHLMKQQGEFKKLEMSLEPELNKPCFNDIDKATWWGCAYVGIRGENFRLESWGQYVLMGDYYQPWKIHPHFRPMFTPKNRIFGHDTKVLLGDHWSQMRQNPGQYIRAKYGVDVLKHAKHWQDLGLKNMMGTYKTATHFESCPKEGHHNCLNQYLADGNIQFQRPWA</sequence>
<keyword evidence="1" id="KW-0472">Membrane</keyword>
<evidence type="ECO:0000313" key="2">
    <source>
        <dbReference type="EMBL" id="JAC85165.1"/>
    </source>
</evidence>
<feature type="transmembrane region" description="Helical" evidence="1">
    <location>
        <begin position="29"/>
        <end position="50"/>
    </location>
</feature>